<sequence length="216" mass="24402">MEARKNLVNLKELDLSKSKKLKGLLDLSKAMNLEVLILRSCSMLTSVHQSIFSLPKLEKLDLERCECLTILASCPNLHGLSYLNLDFCENLMKFSLISDNMKELRLRCSKIKALPPSFGHQRKLELLHLEESGIERLPSLKNLTQLLHLDVSFCDKLQTIAELPPLNVQCCHLLRTVPKLPTCLKTLHTKNCSSLQKLSQVISSCGLRLNHVCTTT</sequence>
<dbReference type="InterPro" id="IPR032675">
    <property type="entry name" value="LRR_dom_sf"/>
</dbReference>
<proteinExistence type="predicted"/>
<dbReference type="SUPFAM" id="SSF52058">
    <property type="entry name" value="L domain-like"/>
    <property type="match status" value="1"/>
</dbReference>
<dbReference type="Pfam" id="PF13855">
    <property type="entry name" value="LRR_8"/>
    <property type="match status" value="1"/>
</dbReference>
<evidence type="ECO:0000313" key="1">
    <source>
        <dbReference type="EMBL" id="WVZ21028.1"/>
    </source>
</evidence>
<dbReference type="InterPro" id="IPR001611">
    <property type="entry name" value="Leu-rich_rpt"/>
</dbReference>
<dbReference type="Proteomes" id="UP001374535">
    <property type="component" value="Chromosome 2"/>
</dbReference>
<dbReference type="PANTHER" id="PTHR47186">
    <property type="entry name" value="LEUCINE-RICH REPEAT-CONTAINING PROTEIN 57"/>
    <property type="match status" value="1"/>
</dbReference>
<organism evidence="1 2">
    <name type="scientific">Vigna mungo</name>
    <name type="common">Black gram</name>
    <name type="synonym">Phaseolus mungo</name>
    <dbReference type="NCBI Taxonomy" id="3915"/>
    <lineage>
        <taxon>Eukaryota</taxon>
        <taxon>Viridiplantae</taxon>
        <taxon>Streptophyta</taxon>
        <taxon>Embryophyta</taxon>
        <taxon>Tracheophyta</taxon>
        <taxon>Spermatophyta</taxon>
        <taxon>Magnoliopsida</taxon>
        <taxon>eudicotyledons</taxon>
        <taxon>Gunneridae</taxon>
        <taxon>Pentapetalae</taxon>
        <taxon>rosids</taxon>
        <taxon>fabids</taxon>
        <taxon>Fabales</taxon>
        <taxon>Fabaceae</taxon>
        <taxon>Papilionoideae</taxon>
        <taxon>50 kb inversion clade</taxon>
        <taxon>NPAAA clade</taxon>
        <taxon>indigoferoid/millettioid clade</taxon>
        <taxon>Phaseoleae</taxon>
        <taxon>Vigna</taxon>
    </lineage>
</organism>
<dbReference type="PANTHER" id="PTHR47186:SF3">
    <property type="entry name" value="OS09G0267800 PROTEIN"/>
    <property type="match status" value="1"/>
</dbReference>
<protein>
    <submittedName>
        <fullName evidence="1">Uncharacterized protein</fullName>
    </submittedName>
</protein>
<name>A0AAQ3P429_VIGMU</name>
<dbReference type="Gene3D" id="3.80.10.10">
    <property type="entry name" value="Ribonuclease Inhibitor"/>
    <property type="match status" value="2"/>
</dbReference>
<keyword evidence="2" id="KW-1185">Reference proteome</keyword>
<dbReference type="EMBL" id="CP144699">
    <property type="protein sequence ID" value="WVZ21028.1"/>
    <property type="molecule type" value="Genomic_DNA"/>
</dbReference>
<reference evidence="1 2" key="1">
    <citation type="journal article" date="2023" name="Life. Sci Alliance">
        <title>Evolutionary insights into 3D genome organization and epigenetic landscape of Vigna mungo.</title>
        <authorList>
            <person name="Junaid A."/>
            <person name="Singh B."/>
            <person name="Bhatia S."/>
        </authorList>
    </citation>
    <scope>NUCLEOTIDE SEQUENCE [LARGE SCALE GENOMIC DNA]</scope>
    <source>
        <strain evidence="1">Urdbean</strain>
    </source>
</reference>
<evidence type="ECO:0000313" key="2">
    <source>
        <dbReference type="Proteomes" id="UP001374535"/>
    </source>
</evidence>
<dbReference type="AlphaFoldDB" id="A0AAQ3P429"/>
<gene>
    <name evidence="1" type="ORF">V8G54_008350</name>
</gene>
<accession>A0AAQ3P429</accession>